<dbReference type="RefSeq" id="WP_190198780.1">
    <property type="nucleotide sequence ID" value="NZ_BMWE01000009.1"/>
</dbReference>
<feature type="transmembrane region" description="Helical" evidence="1">
    <location>
        <begin position="512"/>
        <end position="538"/>
    </location>
</feature>
<dbReference type="InterPro" id="IPR027417">
    <property type="entry name" value="P-loop_NTPase"/>
</dbReference>
<dbReference type="Gene3D" id="3.40.50.300">
    <property type="entry name" value="P-loop containing nucleotide triphosphate hydrolases"/>
    <property type="match status" value="1"/>
</dbReference>
<dbReference type="PANTHER" id="PTHR19879">
    <property type="entry name" value="TRANSCRIPTION INITIATION FACTOR TFIID"/>
    <property type="match status" value="1"/>
</dbReference>
<keyword evidence="1" id="KW-0472">Membrane</keyword>
<evidence type="ECO:0008006" key="4">
    <source>
        <dbReference type="Google" id="ProtNLM"/>
    </source>
</evidence>
<feature type="transmembrane region" description="Helical" evidence="1">
    <location>
        <begin position="550"/>
        <end position="576"/>
    </location>
</feature>
<feature type="transmembrane region" description="Helical" evidence="1">
    <location>
        <begin position="759"/>
        <end position="777"/>
    </location>
</feature>
<dbReference type="EMBL" id="BMWE01000009">
    <property type="protein sequence ID" value="GGY25102.1"/>
    <property type="molecule type" value="Genomic_DNA"/>
</dbReference>
<organism evidence="2 3">
    <name type="scientific">Streptomyces djakartensis</name>
    <dbReference type="NCBI Taxonomy" id="68193"/>
    <lineage>
        <taxon>Bacteria</taxon>
        <taxon>Bacillati</taxon>
        <taxon>Actinomycetota</taxon>
        <taxon>Actinomycetes</taxon>
        <taxon>Kitasatosporales</taxon>
        <taxon>Streptomycetaceae</taxon>
        <taxon>Streptomyces</taxon>
    </lineage>
</organism>
<gene>
    <name evidence="2" type="ORF">GCM10010384_35150</name>
</gene>
<feature type="transmembrane region" description="Helical" evidence="1">
    <location>
        <begin position="12"/>
        <end position="38"/>
    </location>
</feature>
<dbReference type="SUPFAM" id="SSF82171">
    <property type="entry name" value="DPP6 N-terminal domain-like"/>
    <property type="match status" value="1"/>
</dbReference>
<keyword evidence="3" id="KW-1185">Reference proteome</keyword>
<name>A0ABQ2ZWX2_9ACTN</name>
<proteinExistence type="predicted"/>
<dbReference type="Gene3D" id="2.130.10.10">
    <property type="entry name" value="YVTN repeat-like/Quinoprotein amine dehydrogenase"/>
    <property type="match status" value="2"/>
</dbReference>
<feature type="transmembrane region" description="Helical" evidence="1">
    <location>
        <begin position="435"/>
        <end position="457"/>
    </location>
</feature>
<keyword evidence="1" id="KW-0812">Transmembrane</keyword>
<protein>
    <recommendedName>
        <fullName evidence="4">NACHT domain-containing protein</fullName>
    </recommendedName>
</protein>
<keyword evidence="1" id="KW-1133">Transmembrane helix</keyword>
<sequence>MVLLSERNRRSRYVRTIILGLLAAVTVGLVATMAGAGAEDNNTLAAVSSLFVAIAALAVAIWDAFCPPPEKTLEEWVSDLTSTLRDQGWQEASERQLGNAQLLPIAWSATARQVSDSPAAILGRPETRGVRLLDGRLDGDFENVRLRLGEAYRGIPSGRLVVIGEPGAGKSVVALTLALGLLGTESDRAPEALPVLLPVSSWDPVRDSLDDWIAHRLAETHLPGRPDVARRLLHANLLIPILDGLDEIPESSRRSAVDKINETCAGSRRVVVTCRAAEYEDVIQGGAQVLRRAPVVEIASVSAADAIAHLRGAGLTGEALGEIENHLRNEPHGALATALATPLMVSLTRAVYQSGDRDPRELLGFDTRHKVEEHLLDHLIGSAYAPDAGAPPGPDREREGQEAMKRLMYLAKYLHLERERDLDWSVMSQRLLSRWTGPVIGIGLGVLLMVAVAAAVSVLDPKADELEDVLAVGASVGGGFAVLAMVIWYAAPDPVPGRLVFALPGSFARLRRGFGTGVGLAAVPLVPLLAAAAVTTSVTTHWSPDALHNFVMAVTAAAGAAGAVGIALAVHSWLAAPPQGSTVVSPAGLLARDRGSALTGAAAAGVVLGATGIPLAFLGSLAGELAVLLVTGWSNEPSVADLAGFLADPDGIEDSSWSPLVVAAMTVLPGLVFSILILLTRAWPRFLLVRLVLAARGQLPLRLMGFLADAQRRGLLRQSGGTYQFRHIRLQERLANKSLAQDQERAVTEAAARRRRLRAVAAGALVLCGLGLVSGGLPADSSDTTLTTGTVSAMAFSPDGNTLVTGNWSSLRRWNIEAGDERTVWDDGENRGPVVSLSSDGTTVTTQKLGGEGSDLVESWNARTGTSKGREKWPYRFPPLVLSGDGSRRAVHAEPGYVAVLDTRTGVKSGPAVHVPGLAGAYGYNDYAKVTVALSDGGKRMAVATSDEKSITVRLWDVDSGRLLLDPRKVNGIRPRVQRLMLDALGDTCALAVTDKNGKQGPVHIWHIDDRGRKVSPSTGPVSEVALSADGRRLATTDDNRAWVWDTGNGTEVADLTGPVTSIDALAISGRGDRLAASDSGLTRVWTLPAH</sequence>
<dbReference type="InterPro" id="IPR015943">
    <property type="entry name" value="WD40/YVTN_repeat-like_dom_sf"/>
</dbReference>
<dbReference type="SUPFAM" id="SSF52540">
    <property type="entry name" value="P-loop containing nucleoside triphosphate hydrolases"/>
    <property type="match status" value="1"/>
</dbReference>
<reference evidence="3" key="1">
    <citation type="journal article" date="2019" name="Int. J. Syst. Evol. Microbiol.">
        <title>The Global Catalogue of Microorganisms (GCM) 10K type strain sequencing project: providing services to taxonomists for standard genome sequencing and annotation.</title>
        <authorList>
            <consortium name="The Broad Institute Genomics Platform"/>
            <consortium name="The Broad Institute Genome Sequencing Center for Infectious Disease"/>
            <person name="Wu L."/>
            <person name="Ma J."/>
        </authorList>
    </citation>
    <scope>NUCLEOTIDE SEQUENCE [LARGE SCALE GENOMIC DNA]</scope>
    <source>
        <strain evidence="3">JCM 4957</strain>
    </source>
</reference>
<accession>A0ABQ2ZWX2</accession>
<evidence type="ECO:0000313" key="3">
    <source>
        <dbReference type="Proteomes" id="UP000653308"/>
    </source>
</evidence>
<dbReference type="Proteomes" id="UP000653308">
    <property type="component" value="Unassembled WGS sequence"/>
</dbReference>
<feature type="transmembrane region" description="Helical" evidence="1">
    <location>
        <begin position="44"/>
        <end position="65"/>
    </location>
</feature>
<dbReference type="InterPro" id="IPR001680">
    <property type="entry name" value="WD40_rpt"/>
</dbReference>
<feature type="transmembrane region" description="Helical" evidence="1">
    <location>
        <begin position="660"/>
        <end position="680"/>
    </location>
</feature>
<dbReference type="Pfam" id="PF00400">
    <property type="entry name" value="WD40"/>
    <property type="match status" value="2"/>
</dbReference>
<comment type="caution">
    <text evidence="2">The sequence shown here is derived from an EMBL/GenBank/DDBJ whole genome shotgun (WGS) entry which is preliminary data.</text>
</comment>
<dbReference type="PANTHER" id="PTHR19879:SF9">
    <property type="entry name" value="TRANSCRIPTION INITIATION FACTOR TFIID SUBUNIT 5"/>
    <property type="match status" value="1"/>
</dbReference>
<feature type="transmembrane region" description="Helical" evidence="1">
    <location>
        <begin position="469"/>
        <end position="491"/>
    </location>
</feature>
<dbReference type="SMART" id="SM00320">
    <property type="entry name" value="WD40"/>
    <property type="match status" value="3"/>
</dbReference>
<evidence type="ECO:0000256" key="1">
    <source>
        <dbReference type="SAM" id="Phobius"/>
    </source>
</evidence>
<feature type="transmembrane region" description="Helical" evidence="1">
    <location>
        <begin position="597"/>
        <end position="618"/>
    </location>
</feature>
<evidence type="ECO:0000313" key="2">
    <source>
        <dbReference type="EMBL" id="GGY25102.1"/>
    </source>
</evidence>